<dbReference type="PANTHER" id="PTHR22777:SF4">
    <property type="entry name" value="UPF0053 PROTEIN SLL1254"/>
    <property type="match status" value="1"/>
</dbReference>
<feature type="transmembrane region" description="Helical" evidence="10">
    <location>
        <begin position="129"/>
        <end position="150"/>
    </location>
</feature>
<evidence type="ECO:0000313" key="13">
    <source>
        <dbReference type="EMBL" id="MDT0498751.1"/>
    </source>
</evidence>
<evidence type="ECO:0000256" key="9">
    <source>
        <dbReference type="SAM" id="MobiDB-lite"/>
    </source>
</evidence>
<reference evidence="13 14" key="1">
    <citation type="submission" date="2023-09" db="EMBL/GenBank/DDBJ databases">
        <authorList>
            <person name="Rey-Velasco X."/>
        </authorList>
    </citation>
    <scope>NUCLEOTIDE SEQUENCE [LARGE SCALE GENOMIC DNA]</scope>
    <source>
        <strain evidence="13 14">W345</strain>
    </source>
</reference>
<dbReference type="EMBL" id="JAVRIC010000026">
    <property type="protein sequence ID" value="MDT0498751.1"/>
    <property type="molecule type" value="Genomic_DNA"/>
</dbReference>
<feature type="transmembrane region" description="Helical" evidence="10">
    <location>
        <begin position="98"/>
        <end position="117"/>
    </location>
</feature>
<keyword evidence="3" id="KW-0677">Repeat</keyword>
<dbReference type="Gene3D" id="3.10.580.10">
    <property type="entry name" value="CBS-domain"/>
    <property type="match status" value="1"/>
</dbReference>
<dbReference type="Proteomes" id="UP001254608">
    <property type="component" value="Unassembled WGS sequence"/>
</dbReference>
<accession>A0ABU2WN37</accession>
<evidence type="ECO:0000256" key="6">
    <source>
        <dbReference type="ARBA" id="ARBA00023136"/>
    </source>
</evidence>
<evidence type="ECO:0000256" key="1">
    <source>
        <dbReference type="ARBA" id="ARBA00004141"/>
    </source>
</evidence>
<evidence type="ECO:0000259" key="11">
    <source>
        <dbReference type="PROSITE" id="PS51371"/>
    </source>
</evidence>
<keyword evidence="14" id="KW-1185">Reference proteome</keyword>
<evidence type="ECO:0000256" key="5">
    <source>
        <dbReference type="ARBA" id="ARBA00023122"/>
    </source>
</evidence>
<evidence type="ECO:0000256" key="7">
    <source>
        <dbReference type="PROSITE-ProRule" id="PRU00703"/>
    </source>
</evidence>
<feature type="region of interest" description="Disordered" evidence="9">
    <location>
        <begin position="337"/>
        <end position="361"/>
    </location>
</feature>
<dbReference type="SUPFAM" id="SSF54631">
    <property type="entry name" value="CBS-domain pair"/>
    <property type="match status" value="1"/>
</dbReference>
<dbReference type="InterPro" id="IPR002550">
    <property type="entry name" value="CNNM"/>
</dbReference>
<dbReference type="Pfam" id="PF00571">
    <property type="entry name" value="CBS"/>
    <property type="match status" value="2"/>
</dbReference>
<evidence type="ECO:0000256" key="10">
    <source>
        <dbReference type="SAM" id="Phobius"/>
    </source>
</evidence>
<dbReference type="PROSITE" id="PS51846">
    <property type="entry name" value="CNNM"/>
    <property type="match status" value="1"/>
</dbReference>
<evidence type="ECO:0000256" key="4">
    <source>
        <dbReference type="ARBA" id="ARBA00022989"/>
    </source>
</evidence>
<organism evidence="13 14">
    <name type="scientific">Banduia mediterranea</name>
    <dbReference type="NCBI Taxonomy" id="3075609"/>
    <lineage>
        <taxon>Bacteria</taxon>
        <taxon>Pseudomonadati</taxon>
        <taxon>Pseudomonadota</taxon>
        <taxon>Gammaproteobacteria</taxon>
        <taxon>Nevskiales</taxon>
        <taxon>Algiphilaceae</taxon>
        <taxon>Banduia</taxon>
    </lineage>
</organism>
<evidence type="ECO:0000256" key="2">
    <source>
        <dbReference type="ARBA" id="ARBA00022692"/>
    </source>
</evidence>
<sequence>MTLLLLFLLLALATSFACSLWEAVLLSITPSFVSEQLASGRRGAGLLDALKRDIERPLVAILSLNTIAHTIGAIGVGAQANKLLGSGGVRIFGYSLHYEALVAAGMTLAILIVSEIVPKTLGANHWKRLAVPTALCLRPLVTVLFPLVWFGRMLTHWLSRDGAESVFSHREFLAMSELGLQEGRLGEEEYRVIQNLLRFREQRVREIMTPRTVVIAADADETVTQFLERRPRLQFSRVPVYRGSVDSVIGMVMRKDLLAAKAEGQGEVAVASLQREVMIVPDLMVIPRLLRELVDRREQLAVVVDEYGASVGVVTFEDVIEELLGLEVMDESDRVGDMQELARRSARRAGSRAARGESHES</sequence>
<protein>
    <submittedName>
        <fullName evidence="13">Hemolysin family protein</fullName>
    </submittedName>
</protein>
<gene>
    <name evidence="13" type="ORF">RM530_15485</name>
</gene>
<dbReference type="Pfam" id="PF01595">
    <property type="entry name" value="CNNM"/>
    <property type="match status" value="1"/>
</dbReference>
<evidence type="ECO:0000259" key="12">
    <source>
        <dbReference type="PROSITE" id="PS51846"/>
    </source>
</evidence>
<dbReference type="RefSeq" id="WP_311366163.1">
    <property type="nucleotide sequence ID" value="NZ_JAVRIC010000026.1"/>
</dbReference>
<evidence type="ECO:0000313" key="14">
    <source>
        <dbReference type="Proteomes" id="UP001254608"/>
    </source>
</evidence>
<dbReference type="CDD" id="cd04590">
    <property type="entry name" value="CBS_pair_CorC_HlyC_assoc"/>
    <property type="match status" value="1"/>
</dbReference>
<keyword evidence="5 7" id="KW-0129">CBS domain</keyword>
<name>A0ABU2WN37_9GAMM</name>
<evidence type="ECO:0000256" key="8">
    <source>
        <dbReference type="PROSITE-ProRule" id="PRU01193"/>
    </source>
</evidence>
<proteinExistence type="predicted"/>
<comment type="subcellular location">
    <subcellularLocation>
        <location evidence="1">Membrane</location>
        <topology evidence="1">Multi-pass membrane protein</topology>
    </subcellularLocation>
</comment>
<comment type="caution">
    <text evidence="13">The sequence shown here is derived from an EMBL/GenBank/DDBJ whole genome shotgun (WGS) entry which is preliminary data.</text>
</comment>
<evidence type="ECO:0000256" key="3">
    <source>
        <dbReference type="ARBA" id="ARBA00022737"/>
    </source>
</evidence>
<keyword evidence="6 8" id="KW-0472">Membrane</keyword>
<keyword evidence="4 8" id="KW-1133">Transmembrane helix</keyword>
<dbReference type="InterPro" id="IPR046342">
    <property type="entry name" value="CBS_dom_sf"/>
</dbReference>
<dbReference type="PANTHER" id="PTHR22777">
    <property type="entry name" value="HEMOLYSIN-RELATED"/>
    <property type="match status" value="1"/>
</dbReference>
<keyword evidence="2 8" id="KW-0812">Transmembrane</keyword>
<dbReference type="InterPro" id="IPR000644">
    <property type="entry name" value="CBS_dom"/>
</dbReference>
<dbReference type="PROSITE" id="PS51371">
    <property type="entry name" value="CBS"/>
    <property type="match status" value="1"/>
</dbReference>
<feature type="domain" description="CBS" evidence="11">
    <location>
        <begin position="208"/>
        <end position="268"/>
    </location>
</feature>
<dbReference type="InterPro" id="IPR044751">
    <property type="entry name" value="Ion_transp-like_CBS"/>
</dbReference>
<feature type="transmembrane region" description="Helical" evidence="10">
    <location>
        <begin position="58"/>
        <end position="78"/>
    </location>
</feature>
<feature type="domain" description="CNNM transmembrane" evidence="12">
    <location>
        <begin position="1"/>
        <end position="189"/>
    </location>
</feature>